<evidence type="ECO:0000313" key="3">
    <source>
        <dbReference type="Proteomes" id="UP000237839"/>
    </source>
</evidence>
<dbReference type="SUPFAM" id="SSF47413">
    <property type="entry name" value="lambda repressor-like DNA-binding domains"/>
    <property type="match status" value="1"/>
</dbReference>
<dbReference type="CDD" id="cd00093">
    <property type="entry name" value="HTH_XRE"/>
    <property type="match status" value="1"/>
</dbReference>
<accession>A0A2S9GZY3</accession>
<sequence length="272" mass="31704">MTMPVVSSFATLQTFDAMSKAITIIDALKRELKNRDITYADLAERIRMSEASVKRMFSQKNFTLQRLDEILLAAEIDFHDLTSHEHESKLILELSYEQEQEIISDPKKFLVAVSALNLLTLEQIVDIYAMTEAEVVGYLLRLDKIGFLELQPNNRIKLLVARTFKWISNGPIQHYFKAQAYADYLNSDFDGQHEIMRLVNVMLSRPSIDQLLTRLKQVAREFSEQHQTDAKLPLTDKHRISFMLAARPWLPDEFKKLVRKEWLEKNSKEMAR</sequence>
<name>A0A2S9GZY3_9BURK</name>
<protein>
    <submittedName>
        <fullName evidence="2">Cro/C1-type HTH DNA-binding domain</fullName>
    </submittedName>
</protein>
<dbReference type="AlphaFoldDB" id="A0A2S9GZY3"/>
<dbReference type="InterPro" id="IPR001387">
    <property type="entry name" value="Cro/C1-type_HTH"/>
</dbReference>
<dbReference type="Pfam" id="PF13443">
    <property type="entry name" value="HTH_26"/>
    <property type="match status" value="1"/>
</dbReference>
<keyword evidence="3" id="KW-1185">Reference proteome</keyword>
<dbReference type="SMART" id="SM00530">
    <property type="entry name" value="HTH_XRE"/>
    <property type="match status" value="1"/>
</dbReference>
<keyword evidence="2" id="KW-0238">DNA-binding</keyword>
<dbReference type="GO" id="GO:0003677">
    <property type="term" value="F:DNA binding"/>
    <property type="evidence" value="ECO:0007669"/>
    <property type="project" value="UniProtKB-KW"/>
</dbReference>
<organism evidence="2 3">
    <name type="scientific">Solimicrobium silvestre</name>
    <dbReference type="NCBI Taxonomy" id="2099400"/>
    <lineage>
        <taxon>Bacteria</taxon>
        <taxon>Pseudomonadati</taxon>
        <taxon>Pseudomonadota</taxon>
        <taxon>Betaproteobacteria</taxon>
        <taxon>Burkholderiales</taxon>
        <taxon>Oxalobacteraceae</taxon>
        <taxon>Solimicrobium</taxon>
    </lineage>
</organism>
<evidence type="ECO:0000259" key="1">
    <source>
        <dbReference type="SMART" id="SM00530"/>
    </source>
</evidence>
<dbReference type="RefSeq" id="WP_243405385.1">
    <property type="nucleotide sequence ID" value="NZ_PUGF01000008.1"/>
</dbReference>
<dbReference type="EMBL" id="PUGF01000008">
    <property type="protein sequence ID" value="PRC93294.1"/>
    <property type="molecule type" value="Genomic_DNA"/>
</dbReference>
<dbReference type="Proteomes" id="UP000237839">
    <property type="component" value="Unassembled WGS sequence"/>
</dbReference>
<dbReference type="InterPro" id="IPR010982">
    <property type="entry name" value="Lambda_DNA-bd_dom_sf"/>
</dbReference>
<feature type="domain" description="HTH cro/C1-type" evidence="1">
    <location>
        <begin position="27"/>
        <end position="81"/>
    </location>
</feature>
<evidence type="ECO:0000313" key="2">
    <source>
        <dbReference type="EMBL" id="PRC93294.1"/>
    </source>
</evidence>
<proteinExistence type="predicted"/>
<reference evidence="2 3" key="1">
    <citation type="submission" date="2018-02" db="EMBL/GenBank/DDBJ databases">
        <title>Solimicrobium silvestre gen. nov., sp. nov., isolated from alpine forest soil.</title>
        <authorList>
            <person name="Margesin R."/>
            <person name="Albuquerque L."/>
            <person name="Zhang D.-C."/>
            <person name="Froufe H.J.C."/>
            <person name="Severino R."/>
            <person name="Roxo I."/>
            <person name="Egas C."/>
            <person name="Da Costa M.S."/>
        </authorList>
    </citation>
    <scope>NUCLEOTIDE SEQUENCE [LARGE SCALE GENOMIC DNA]</scope>
    <source>
        <strain evidence="2 3">S20-91</strain>
    </source>
</reference>
<gene>
    <name evidence="2" type="ORF">S2091_2032</name>
</gene>
<comment type="caution">
    <text evidence="2">The sequence shown here is derived from an EMBL/GenBank/DDBJ whole genome shotgun (WGS) entry which is preliminary data.</text>
</comment>